<evidence type="ECO:0000259" key="2">
    <source>
        <dbReference type="Pfam" id="PF13556"/>
    </source>
</evidence>
<dbReference type="Pfam" id="PF13556">
    <property type="entry name" value="HTH_30"/>
    <property type="match status" value="1"/>
</dbReference>
<dbReference type="InterPro" id="IPR051448">
    <property type="entry name" value="CdaR-like_regulators"/>
</dbReference>
<keyword evidence="5" id="KW-1185">Reference proteome</keyword>
<sequence>MNGTTLNVLLTALTSAFVELVVPPVDLTARIESVTLVDSDDLAAGAATAHLCLLVGVRADVAAAWLTGTLGQRPQAVMIKSVSEPLRQAAGAAGVAIVGVHAQARWDRLLPMIRRVLDSSDTPEPDTDLFGLAHTVATLTKGMVSIEDEHSHVLAYSASDEAADELRTLSILGREGPADYLRRLNEWGVYDSLRRSDDVIEVPPHDELGIRRRLVAGIRSSADGSVRMLGTIWIQEGQKPIADDATAVLHGATAVAARLITRIRDAPSNEALQIQRLLGAEGGSVDVPSLAASLSLPTSGPAAVVGFDHADAPLAASIRLRASSFHRESLVTTIGPRIYLLIPTIHSPDAVSSWVRGLVSGIESRSGVVLRAAVASPVADLTAVAAARAEVDRVLDGTTTERVTTLADSRTTVLLGEILDLVASRDDLHDPRLDALVAYDAKNSSEMRRSVEAYLDALGDVRAAADTLQIHPNTLRYRIRRVQKITGIDLSDPAARLLTAVQLAVLAR</sequence>
<dbReference type="PANTHER" id="PTHR33744:SF17">
    <property type="entry name" value="CONSERVED PROTEIN"/>
    <property type="match status" value="1"/>
</dbReference>
<dbReference type="RefSeq" id="WP_308933198.1">
    <property type="nucleotide sequence ID" value="NZ_BMCU01000005.1"/>
</dbReference>
<dbReference type="InterPro" id="IPR042070">
    <property type="entry name" value="PucR_C-HTH_sf"/>
</dbReference>
<dbReference type="Gene3D" id="1.10.10.2840">
    <property type="entry name" value="PucR C-terminal helix-turn-helix domain"/>
    <property type="match status" value="1"/>
</dbReference>
<feature type="domain" description="CdaR GGDEF-like" evidence="3">
    <location>
        <begin position="286"/>
        <end position="395"/>
    </location>
</feature>
<comment type="similarity">
    <text evidence="1">Belongs to the CdaR family.</text>
</comment>
<evidence type="ECO:0000259" key="3">
    <source>
        <dbReference type="Pfam" id="PF17853"/>
    </source>
</evidence>
<protein>
    <submittedName>
        <fullName evidence="4">Transcriptional regulator</fullName>
    </submittedName>
</protein>
<name>A0A917LHA7_9NOCA</name>
<dbReference type="Proteomes" id="UP000654257">
    <property type="component" value="Unassembled WGS sequence"/>
</dbReference>
<accession>A0A917LHA7</accession>
<dbReference type="EMBL" id="BMCU01000005">
    <property type="protein sequence ID" value="GGG23599.1"/>
    <property type="molecule type" value="Genomic_DNA"/>
</dbReference>
<gene>
    <name evidence="4" type="ORF">GCM10007304_41840</name>
</gene>
<organism evidence="4 5">
    <name type="scientific">Rhodococcoides trifolii</name>
    <dbReference type="NCBI Taxonomy" id="908250"/>
    <lineage>
        <taxon>Bacteria</taxon>
        <taxon>Bacillati</taxon>
        <taxon>Actinomycetota</taxon>
        <taxon>Actinomycetes</taxon>
        <taxon>Mycobacteriales</taxon>
        <taxon>Nocardiaceae</taxon>
        <taxon>Rhodococcoides</taxon>
    </lineage>
</organism>
<dbReference type="AlphaFoldDB" id="A0A917LHA7"/>
<dbReference type="InterPro" id="IPR025736">
    <property type="entry name" value="PucR_C-HTH_dom"/>
</dbReference>
<evidence type="ECO:0000313" key="5">
    <source>
        <dbReference type="Proteomes" id="UP000654257"/>
    </source>
</evidence>
<reference evidence="4" key="1">
    <citation type="journal article" date="2014" name="Int. J. Syst. Evol. Microbiol.">
        <title>Complete genome sequence of Corynebacterium casei LMG S-19264T (=DSM 44701T), isolated from a smear-ripened cheese.</title>
        <authorList>
            <consortium name="US DOE Joint Genome Institute (JGI-PGF)"/>
            <person name="Walter F."/>
            <person name="Albersmeier A."/>
            <person name="Kalinowski J."/>
            <person name="Ruckert C."/>
        </authorList>
    </citation>
    <scope>NUCLEOTIDE SEQUENCE</scope>
    <source>
        <strain evidence="4">CCM 7905</strain>
    </source>
</reference>
<evidence type="ECO:0000256" key="1">
    <source>
        <dbReference type="ARBA" id="ARBA00006754"/>
    </source>
</evidence>
<dbReference type="Pfam" id="PF17853">
    <property type="entry name" value="GGDEF_2"/>
    <property type="match status" value="1"/>
</dbReference>
<feature type="domain" description="PucR C-terminal helix-turn-helix" evidence="2">
    <location>
        <begin position="449"/>
        <end position="504"/>
    </location>
</feature>
<comment type="caution">
    <text evidence="4">The sequence shown here is derived from an EMBL/GenBank/DDBJ whole genome shotgun (WGS) entry which is preliminary data.</text>
</comment>
<dbReference type="PANTHER" id="PTHR33744">
    <property type="entry name" value="CARBOHYDRATE DIACID REGULATOR"/>
    <property type="match status" value="1"/>
</dbReference>
<proteinExistence type="inferred from homology"/>
<dbReference type="InterPro" id="IPR041522">
    <property type="entry name" value="CdaR_GGDEF"/>
</dbReference>
<reference evidence="4" key="2">
    <citation type="submission" date="2020-09" db="EMBL/GenBank/DDBJ databases">
        <authorList>
            <person name="Sun Q."/>
            <person name="Sedlacek I."/>
        </authorList>
    </citation>
    <scope>NUCLEOTIDE SEQUENCE</scope>
    <source>
        <strain evidence="4">CCM 7905</strain>
    </source>
</reference>
<evidence type="ECO:0000313" key="4">
    <source>
        <dbReference type="EMBL" id="GGG23599.1"/>
    </source>
</evidence>